<feature type="transmembrane region" description="Helical" evidence="1">
    <location>
        <begin position="93"/>
        <end position="113"/>
    </location>
</feature>
<evidence type="ECO:0000313" key="3">
    <source>
        <dbReference type="Proteomes" id="UP000676194"/>
    </source>
</evidence>
<dbReference type="KEGG" id="tsph:KIH39_17920"/>
<feature type="transmembrane region" description="Helical" evidence="1">
    <location>
        <begin position="125"/>
        <end position="147"/>
    </location>
</feature>
<keyword evidence="1" id="KW-1133">Transmembrane helix</keyword>
<sequence>MLKLARNRPRFSRGLCAAACGAIGTVALAALLWSGYLVIRWATIGASEFDRGYDLQEFREYFPFVALACSTLGACSGWAVYAPVRRSNLARTLIWIFGGSGAVWGVTGFLGLIPRRSKDESFDAFHLVEVLLVILPPIALAILLTVWRTRQSSSQTNEELQCNSGAPRE</sequence>
<gene>
    <name evidence="2" type="ORF">KIH39_17920</name>
</gene>
<evidence type="ECO:0000313" key="2">
    <source>
        <dbReference type="EMBL" id="QVL30720.1"/>
    </source>
</evidence>
<reference evidence="2" key="1">
    <citation type="submission" date="2021-05" db="EMBL/GenBank/DDBJ databases">
        <title>Complete genome sequence of the cellulolytic planctomycete Telmatocola sphagniphila SP2T and characterization of the first cellulase from planctomycetes.</title>
        <authorList>
            <person name="Rakitin A.L."/>
            <person name="Beletsky A.V."/>
            <person name="Naumoff D.G."/>
            <person name="Kulichevskaya I.S."/>
            <person name="Mardanov A.V."/>
            <person name="Ravin N.V."/>
            <person name="Dedysh S.N."/>
        </authorList>
    </citation>
    <scope>NUCLEOTIDE SEQUENCE</scope>
    <source>
        <strain evidence="2">SP2T</strain>
    </source>
</reference>
<evidence type="ECO:0000256" key="1">
    <source>
        <dbReference type="SAM" id="Phobius"/>
    </source>
</evidence>
<keyword evidence="1" id="KW-0472">Membrane</keyword>
<keyword evidence="3" id="KW-1185">Reference proteome</keyword>
<organism evidence="2 3">
    <name type="scientific">Telmatocola sphagniphila</name>
    <dbReference type="NCBI Taxonomy" id="1123043"/>
    <lineage>
        <taxon>Bacteria</taxon>
        <taxon>Pseudomonadati</taxon>
        <taxon>Planctomycetota</taxon>
        <taxon>Planctomycetia</taxon>
        <taxon>Gemmatales</taxon>
        <taxon>Gemmataceae</taxon>
    </lineage>
</organism>
<feature type="transmembrane region" description="Helical" evidence="1">
    <location>
        <begin position="61"/>
        <end position="81"/>
    </location>
</feature>
<keyword evidence="1" id="KW-0812">Transmembrane</keyword>
<dbReference type="AlphaFoldDB" id="A0A8E6B263"/>
<accession>A0A8E6B263</accession>
<name>A0A8E6B263_9BACT</name>
<dbReference type="RefSeq" id="WP_213494603.1">
    <property type="nucleotide sequence ID" value="NZ_CP074694.1"/>
</dbReference>
<proteinExistence type="predicted"/>
<dbReference type="EMBL" id="CP074694">
    <property type="protein sequence ID" value="QVL30720.1"/>
    <property type="molecule type" value="Genomic_DNA"/>
</dbReference>
<dbReference type="Proteomes" id="UP000676194">
    <property type="component" value="Chromosome"/>
</dbReference>
<protein>
    <submittedName>
        <fullName evidence="2">Uncharacterized protein</fullName>
    </submittedName>
</protein>